<dbReference type="InterPro" id="IPR013762">
    <property type="entry name" value="Integrase-like_cat_sf"/>
</dbReference>
<evidence type="ECO:0000313" key="3">
    <source>
        <dbReference type="EMBL" id="KMV13570.1"/>
    </source>
</evidence>
<dbReference type="PROSITE" id="PS51898">
    <property type="entry name" value="TYR_RECOMBINASE"/>
    <property type="match status" value="1"/>
</dbReference>
<evidence type="ECO:0000259" key="2">
    <source>
        <dbReference type="PROSITE" id="PS51898"/>
    </source>
</evidence>
<dbReference type="CDD" id="cd00397">
    <property type="entry name" value="DNA_BRE_C"/>
    <property type="match status" value="1"/>
</dbReference>
<evidence type="ECO:0000256" key="1">
    <source>
        <dbReference type="ARBA" id="ARBA00023172"/>
    </source>
</evidence>
<dbReference type="InterPro" id="IPR002104">
    <property type="entry name" value="Integrase_catalytic"/>
</dbReference>
<sequence length="162" mass="17124">MSTMGGTVSERTGGSQQVPTAEQVSAILAGLPDHLVLPVALIAACGLRVGELLALERGDILVGEDGMWLCIERSLMKRPGSDTGVGPVKRGGPFEVPVPEPLAERLRRHLTAQDGQPDDPLFTTPKGDTWQTTTFTRAYSKATAGSPSSNVSLHMLRHAVVG</sequence>
<dbReference type="PATRIC" id="fig|451644.5.peg.7100"/>
<dbReference type="OrthoDB" id="1822491at2"/>
<proteinExistence type="predicted"/>
<feature type="domain" description="Tyr recombinase" evidence="2">
    <location>
        <begin position="14"/>
        <end position="162"/>
    </location>
</feature>
<protein>
    <recommendedName>
        <fullName evidence="2">Tyr recombinase domain-containing protein</fullName>
    </recommendedName>
</protein>
<reference evidence="3 4" key="1">
    <citation type="submission" date="2015-06" db="EMBL/GenBank/DDBJ databases">
        <title>Genome sequence of Mycobacterium conceptionense strain MLE.</title>
        <authorList>
            <person name="Greninger A.L."/>
            <person name="Cunningham G."/>
            <person name="Chiu C.Y."/>
            <person name="Miller S."/>
        </authorList>
    </citation>
    <scope>NUCLEOTIDE SEQUENCE [LARGE SCALE GENOMIC DNA]</scope>
    <source>
        <strain evidence="3 4">MLE</strain>
    </source>
</reference>
<dbReference type="GO" id="GO:0006310">
    <property type="term" value="P:DNA recombination"/>
    <property type="evidence" value="ECO:0007669"/>
    <property type="project" value="UniProtKB-KW"/>
</dbReference>
<dbReference type="AlphaFoldDB" id="A0A0J8TZC9"/>
<organism evidence="3 4">
    <name type="scientific">Mycolicibacterium conceptionense</name>
    <dbReference type="NCBI Taxonomy" id="451644"/>
    <lineage>
        <taxon>Bacteria</taxon>
        <taxon>Bacillati</taxon>
        <taxon>Actinomycetota</taxon>
        <taxon>Actinomycetes</taxon>
        <taxon>Mycobacteriales</taxon>
        <taxon>Mycobacteriaceae</taxon>
        <taxon>Mycolicibacterium</taxon>
    </lineage>
</organism>
<keyword evidence="1" id="KW-0233">DNA recombination</keyword>
<dbReference type="SUPFAM" id="SSF56349">
    <property type="entry name" value="DNA breaking-rejoining enzymes"/>
    <property type="match status" value="1"/>
</dbReference>
<name>A0A0J8TZC9_9MYCO</name>
<dbReference type="EMBL" id="LFOD01000090">
    <property type="protein sequence ID" value="KMV13570.1"/>
    <property type="molecule type" value="Genomic_DNA"/>
</dbReference>
<comment type="caution">
    <text evidence="3">The sequence shown here is derived from an EMBL/GenBank/DDBJ whole genome shotgun (WGS) entry which is preliminary data.</text>
</comment>
<dbReference type="GO" id="GO:0003677">
    <property type="term" value="F:DNA binding"/>
    <property type="evidence" value="ECO:0007669"/>
    <property type="project" value="InterPro"/>
</dbReference>
<dbReference type="InterPro" id="IPR011010">
    <property type="entry name" value="DNA_brk_join_enz"/>
</dbReference>
<accession>A0A0J8TZC9</accession>
<gene>
    <name evidence="3" type="ORF">ACT17_34520</name>
</gene>
<dbReference type="Proteomes" id="UP000037594">
    <property type="component" value="Unassembled WGS sequence"/>
</dbReference>
<dbReference type="Pfam" id="PF00589">
    <property type="entry name" value="Phage_integrase"/>
    <property type="match status" value="1"/>
</dbReference>
<dbReference type="GO" id="GO:0015074">
    <property type="term" value="P:DNA integration"/>
    <property type="evidence" value="ECO:0007669"/>
    <property type="project" value="InterPro"/>
</dbReference>
<evidence type="ECO:0000313" key="4">
    <source>
        <dbReference type="Proteomes" id="UP000037594"/>
    </source>
</evidence>
<dbReference type="Gene3D" id="1.10.443.10">
    <property type="entry name" value="Intergrase catalytic core"/>
    <property type="match status" value="1"/>
</dbReference>